<dbReference type="Proteomes" id="UP000295818">
    <property type="component" value="Unassembled WGS sequence"/>
</dbReference>
<keyword evidence="3" id="KW-1185">Reference proteome</keyword>
<proteinExistence type="predicted"/>
<evidence type="ECO:0000313" key="2">
    <source>
        <dbReference type="EMBL" id="TCO14445.1"/>
    </source>
</evidence>
<gene>
    <name evidence="2" type="ORF">EV644_12069</name>
</gene>
<sequence>MPETQHNDRLSRGYRSSCWRWQVVRRLAACKAPAAGQPAIGTPITGPDRLACSHGDRGHLVGAWDTFRGAREPGSPGARCGCGDRGHLVGAGDRLVRVRGAELVSEAPPWCPRCHFVHRVSSRSAGVCSGGAQGAGFAGLAAAPSGRGSFLARDLLSWCTKCRCRSFCRPGVRLSVRGAALCAPVEWPGRRDLLKWCTRCRFRESPPSPAVALALLNQDSSGAVGPGQASSSGRGGRVG</sequence>
<comment type="caution">
    <text evidence="2">The sequence shown here is derived from an EMBL/GenBank/DDBJ whole genome shotgun (WGS) entry which is preliminary data.</text>
</comment>
<dbReference type="EMBL" id="SLWM01000020">
    <property type="protein sequence ID" value="TCO14445.1"/>
    <property type="molecule type" value="Genomic_DNA"/>
</dbReference>
<accession>A0ABY2BB45</accession>
<organism evidence="2 3">
    <name type="scientific">Kribbella orskensis</name>
    <dbReference type="NCBI Taxonomy" id="2512216"/>
    <lineage>
        <taxon>Bacteria</taxon>
        <taxon>Bacillati</taxon>
        <taxon>Actinomycetota</taxon>
        <taxon>Actinomycetes</taxon>
        <taxon>Propionibacteriales</taxon>
        <taxon>Kribbellaceae</taxon>
        <taxon>Kribbella</taxon>
    </lineage>
</organism>
<evidence type="ECO:0000313" key="3">
    <source>
        <dbReference type="Proteomes" id="UP000295818"/>
    </source>
</evidence>
<feature type="region of interest" description="Disordered" evidence="1">
    <location>
        <begin position="220"/>
        <end position="239"/>
    </location>
</feature>
<evidence type="ECO:0000256" key="1">
    <source>
        <dbReference type="SAM" id="MobiDB-lite"/>
    </source>
</evidence>
<name>A0ABY2BB45_9ACTN</name>
<protein>
    <submittedName>
        <fullName evidence="2">Uncharacterized protein</fullName>
    </submittedName>
</protein>
<reference evidence="2 3" key="1">
    <citation type="journal article" date="2015" name="Stand. Genomic Sci.">
        <title>Genomic Encyclopedia of Bacterial and Archaeal Type Strains, Phase III: the genomes of soil and plant-associated and newly described type strains.</title>
        <authorList>
            <person name="Whitman W.B."/>
            <person name="Woyke T."/>
            <person name="Klenk H.P."/>
            <person name="Zhou Y."/>
            <person name="Lilburn T.G."/>
            <person name="Beck B.J."/>
            <person name="De Vos P."/>
            <person name="Vandamme P."/>
            <person name="Eisen J.A."/>
            <person name="Garrity G."/>
            <person name="Hugenholtz P."/>
            <person name="Kyrpides N.C."/>
        </authorList>
    </citation>
    <scope>NUCLEOTIDE SEQUENCE [LARGE SCALE GENOMIC DNA]</scope>
    <source>
        <strain evidence="2 3">VKM Ac-2538</strain>
    </source>
</reference>